<gene>
    <name evidence="1" type="ORF">FED44_01270</name>
</gene>
<proteinExistence type="predicted"/>
<dbReference type="EMBL" id="VANP01000001">
    <property type="protein sequence ID" value="TLP66177.1"/>
    <property type="molecule type" value="Genomic_DNA"/>
</dbReference>
<evidence type="ECO:0000313" key="1">
    <source>
        <dbReference type="EMBL" id="TLP66177.1"/>
    </source>
</evidence>
<reference evidence="1" key="1">
    <citation type="submission" date="2019-05" db="EMBL/GenBank/DDBJ databases">
        <title>Isolation, diversity and antifungal activity of Actinobacteria from wheat.</title>
        <authorList>
            <person name="Yu B."/>
        </authorList>
    </citation>
    <scope>NUCLEOTIDE SEQUENCE [LARGE SCALE GENOMIC DNA]</scope>
    <source>
        <strain evidence="1">NEAU-HEGS1-5</strain>
    </source>
</reference>
<evidence type="ECO:0008006" key="3">
    <source>
        <dbReference type="Google" id="ProtNLM"/>
    </source>
</evidence>
<dbReference type="OrthoDB" id="8722217at2"/>
<comment type="caution">
    <text evidence="1">The sequence shown here is derived from an EMBL/GenBank/DDBJ whole genome shotgun (WGS) entry which is preliminary data.</text>
</comment>
<dbReference type="AlphaFoldDB" id="A0A5R8ZM60"/>
<evidence type="ECO:0000313" key="2">
    <source>
        <dbReference type="Proteomes" id="UP000309033"/>
    </source>
</evidence>
<protein>
    <recommendedName>
        <fullName evidence="3">Nuclear transport factor 2 family protein</fullName>
    </recommendedName>
</protein>
<accession>A0A5R8ZM60</accession>
<name>A0A5R8ZM60_9ACTN</name>
<dbReference type="SUPFAM" id="SSF54427">
    <property type="entry name" value="NTF2-like"/>
    <property type="match status" value="1"/>
</dbReference>
<dbReference type="InterPro" id="IPR032710">
    <property type="entry name" value="NTF2-like_dom_sf"/>
</dbReference>
<sequence>MADTDLKNLTDRYVAVWSEPDPERRRAAIRELWSPDAVHILQPPQEMRQAAEGLGFDRLVLEARGYDALELRVTRAYEEFVAPGAFVFRSRGDAERLHDVVKFRWEMVARGGGDAAGIGLEILMLGADGRIVSDYQFIEG</sequence>
<dbReference type="Gene3D" id="3.10.450.50">
    <property type="match status" value="1"/>
</dbReference>
<organism evidence="1 2">
    <name type="scientific">Microbispora triticiradicis</name>
    <dbReference type="NCBI Taxonomy" id="2200763"/>
    <lineage>
        <taxon>Bacteria</taxon>
        <taxon>Bacillati</taxon>
        <taxon>Actinomycetota</taxon>
        <taxon>Actinomycetes</taxon>
        <taxon>Streptosporangiales</taxon>
        <taxon>Streptosporangiaceae</taxon>
        <taxon>Microbispora</taxon>
    </lineage>
</organism>
<dbReference type="Proteomes" id="UP000309033">
    <property type="component" value="Unassembled WGS sequence"/>
</dbReference>
<keyword evidence="2" id="KW-1185">Reference proteome</keyword>